<dbReference type="InterPro" id="IPR027417">
    <property type="entry name" value="P-loop_NTPase"/>
</dbReference>
<evidence type="ECO:0000256" key="3">
    <source>
        <dbReference type="ARBA" id="ARBA00023134"/>
    </source>
</evidence>
<keyword evidence="3" id="KW-0342">GTP-binding</keyword>
<dbReference type="SMART" id="SM00177">
    <property type="entry name" value="ARF"/>
    <property type="match status" value="1"/>
</dbReference>
<comment type="caution">
    <text evidence="6">The sequence shown here is derived from an EMBL/GenBank/DDBJ whole genome shotgun (WGS) entry which is preliminary data.</text>
</comment>
<dbReference type="SMART" id="SM00173">
    <property type="entry name" value="RAS"/>
    <property type="match status" value="1"/>
</dbReference>
<accession>A0A0B2VJF0</accession>
<dbReference type="FunFam" id="3.40.50.300:FF:001822">
    <property type="entry name" value="RAB family"/>
    <property type="match status" value="1"/>
</dbReference>
<dbReference type="GO" id="GO:0005525">
    <property type="term" value="F:GTP binding"/>
    <property type="evidence" value="ECO:0007669"/>
    <property type="project" value="UniProtKB-KW"/>
</dbReference>
<dbReference type="SUPFAM" id="SSF52540">
    <property type="entry name" value="P-loop containing nucleoside triphosphate hydrolases"/>
    <property type="match status" value="1"/>
</dbReference>
<dbReference type="SMART" id="SM00174">
    <property type="entry name" value="RHO"/>
    <property type="match status" value="1"/>
</dbReference>
<dbReference type="Proteomes" id="UP000031036">
    <property type="component" value="Unassembled WGS sequence"/>
</dbReference>
<dbReference type="OMA" id="FENCRNW"/>
<reference evidence="6 7" key="1">
    <citation type="submission" date="2014-11" db="EMBL/GenBank/DDBJ databases">
        <title>Genetic blueprint of the zoonotic pathogen Toxocara canis.</title>
        <authorList>
            <person name="Zhu X.-Q."/>
            <person name="Korhonen P.K."/>
            <person name="Cai H."/>
            <person name="Young N.D."/>
            <person name="Nejsum P."/>
            <person name="von Samson-Himmelstjerna G."/>
            <person name="Boag P.R."/>
            <person name="Tan P."/>
            <person name="Li Q."/>
            <person name="Min J."/>
            <person name="Yang Y."/>
            <person name="Wang X."/>
            <person name="Fang X."/>
            <person name="Hall R.S."/>
            <person name="Hofmann A."/>
            <person name="Sternberg P.W."/>
            <person name="Jex A.R."/>
            <person name="Gasser R.B."/>
        </authorList>
    </citation>
    <scope>NUCLEOTIDE SEQUENCE [LARGE SCALE GENOMIC DNA]</scope>
    <source>
        <strain evidence="6">PN_DK_2014</strain>
    </source>
</reference>
<keyword evidence="2" id="KW-0547">Nucleotide-binding</keyword>
<evidence type="ECO:0000256" key="1">
    <source>
        <dbReference type="ARBA" id="ARBA00006270"/>
    </source>
</evidence>
<dbReference type="InterPro" id="IPR001806">
    <property type="entry name" value="Small_GTPase"/>
</dbReference>
<dbReference type="PROSITE" id="PS51421">
    <property type="entry name" value="RAS"/>
    <property type="match status" value="1"/>
</dbReference>
<dbReference type="CDD" id="cd00154">
    <property type="entry name" value="Rab"/>
    <property type="match status" value="1"/>
</dbReference>
<dbReference type="EMBL" id="JPKZ01001511">
    <property type="protein sequence ID" value="KHN81524.1"/>
    <property type="molecule type" value="Genomic_DNA"/>
</dbReference>
<dbReference type="OrthoDB" id="9989112at2759"/>
<protein>
    <submittedName>
        <fullName evidence="6">Ras-related protein Rab-26</fullName>
    </submittedName>
</protein>
<evidence type="ECO:0000313" key="6">
    <source>
        <dbReference type="EMBL" id="KHN81524.1"/>
    </source>
</evidence>
<keyword evidence="7" id="KW-1185">Reference proteome</keyword>
<dbReference type="STRING" id="6265.A0A0B2VJF0"/>
<dbReference type="PRINTS" id="PR00449">
    <property type="entry name" value="RASTRNSFRMNG"/>
</dbReference>
<evidence type="ECO:0000256" key="5">
    <source>
        <dbReference type="ARBA" id="ARBA00023289"/>
    </source>
</evidence>
<evidence type="ECO:0000313" key="7">
    <source>
        <dbReference type="Proteomes" id="UP000031036"/>
    </source>
</evidence>
<proteinExistence type="inferred from homology"/>
<comment type="similarity">
    <text evidence="1">Belongs to the small GTPase superfamily. Rab family.</text>
</comment>
<dbReference type="PANTHER" id="PTHR47980">
    <property type="entry name" value="LD44762P"/>
    <property type="match status" value="1"/>
</dbReference>
<organism evidence="6 7">
    <name type="scientific">Toxocara canis</name>
    <name type="common">Canine roundworm</name>
    <dbReference type="NCBI Taxonomy" id="6265"/>
    <lineage>
        <taxon>Eukaryota</taxon>
        <taxon>Metazoa</taxon>
        <taxon>Ecdysozoa</taxon>
        <taxon>Nematoda</taxon>
        <taxon>Chromadorea</taxon>
        <taxon>Rhabditida</taxon>
        <taxon>Spirurina</taxon>
        <taxon>Ascaridomorpha</taxon>
        <taxon>Ascaridoidea</taxon>
        <taxon>Toxocaridae</taxon>
        <taxon>Toxocara</taxon>
    </lineage>
</organism>
<dbReference type="AlphaFoldDB" id="A0A0B2VJF0"/>
<keyword evidence="4" id="KW-0449">Lipoprotein</keyword>
<dbReference type="SMART" id="SM00176">
    <property type="entry name" value="RAN"/>
    <property type="match status" value="1"/>
</dbReference>
<name>A0A0B2VJF0_TOXCA</name>
<dbReference type="GO" id="GO:0003924">
    <property type="term" value="F:GTPase activity"/>
    <property type="evidence" value="ECO:0007669"/>
    <property type="project" value="InterPro"/>
</dbReference>
<keyword evidence="5" id="KW-0636">Prenylation</keyword>
<dbReference type="NCBIfam" id="TIGR00231">
    <property type="entry name" value="small_GTP"/>
    <property type="match status" value="1"/>
</dbReference>
<dbReference type="PROSITE" id="PS51419">
    <property type="entry name" value="RAB"/>
    <property type="match status" value="1"/>
</dbReference>
<dbReference type="Gene3D" id="3.40.50.300">
    <property type="entry name" value="P-loop containing nucleotide triphosphate hydrolases"/>
    <property type="match status" value="1"/>
</dbReference>
<dbReference type="Pfam" id="PF00071">
    <property type="entry name" value="Ras"/>
    <property type="match status" value="1"/>
</dbReference>
<dbReference type="InterPro" id="IPR005225">
    <property type="entry name" value="Small_GTP-bd"/>
</dbReference>
<dbReference type="InterPro" id="IPR050305">
    <property type="entry name" value="Small_GTPase_Rab"/>
</dbReference>
<evidence type="ECO:0000256" key="2">
    <source>
        <dbReference type="ARBA" id="ARBA00022741"/>
    </source>
</evidence>
<dbReference type="PROSITE" id="PS51420">
    <property type="entry name" value="RHO"/>
    <property type="match status" value="1"/>
</dbReference>
<dbReference type="SMART" id="SM00175">
    <property type="entry name" value="RAB"/>
    <property type="match status" value="1"/>
</dbReference>
<sequence>MQPSGRKRASIFADADFSFTVMLIGDSCCGKTCLLIRFKDGAFLNNNFISTVGIDYRNKLVEVDNAKVKLQIWDTAGQERFRSVTNAYYRDADALLLVYDISNRTSFDNIRNWLAQIKEYAKETVLVTLIGNKMDLHHNRKVTHEEGKKLAEAYNIAFIETSAKTGQNVNEAFREIARRLIRVYSGAGDDGKAVIDLATSSSSWNLAPCCTQS</sequence>
<gene>
    <name evidence="6" type="primary">RAB26</name>
    <name evidence="6" type="ORF">Tcan_16061</name>
</gene>
<evidence type="ECO:0000256" key="4">
    <source>
        <dbReference type="ARBA" id="ARBA00023288"/>
    </source>
</evidence>